<feature type="signal peptide" evidence="1">
    <location>
        <begin position="1"/>
        <end position="18"/>
    </location>
</feature>
<protein>
    <submittedName>
        <fullName evidence="2">Uncharacterized protein</fullName>
    </submittedName>
</protein>
<keyword evidence="1" id="KW-0732">Signal</keyword>
<evidence type="ECO:0000313" key="3">
    <source>
        <dbReference type="Proteomes" id="UP001501170"/>
    </source>
</evidence>
<keyword evidence="3" id="KW-1185">Reference proteome</keyword>
<gene>
    <name evidence="2" type="ORF">GCM10009855_35760</name>
</gene>
<evidence type="ECO:0000313" key="2">
    <source>
        <dbReference type="EMBL" id="GAA2392786.1"/>
    </source>
</evidence>
<evidence type="ECO:0000256" key="1">
    <source>
        <dbReference type="SAM" id="SignalP"/>
    </source>
</evidence>
<dbReference type="RefSeq" id="WP_045537475.1">
    <property type="nucleotide sequence ID" value="NZ_BAAARB010000029.1"/>
</dbReference>
<accession>A0ABN3I2M9</accession>
<sequence length="200" mass="20170">MKCTFTADARAFTITALALLTAAALSSCTPGDESAPTSSLSGISAIAPPPTRTSTVIVTSIPLTGETTSSATTVDTAPYAVSGQPGSYRWSDARDPLRECVLQPAGSGLPQRITCAAPYPEDAPSIRIGAFDGPPNAITLTAQGTEPTITEGGPTPAPALTAGHRLTFGDLSCTALPGDAITCTSPDGWFTVANGVLTTS</sequence>
<proteinExistence type="predicted"/>
<name>A0ABN3I2M9_9ACTN</name>
<organism evidence="2 3">
    <name type="scientific">Gordonia cholesterolivorans</name>
    <dbReference type="NCBI Taxonomy" id="559625"/>
    <lineage>
        <taxon>Bacteria</taxon>
        <taxon>Bacillati</taxon>
        <taxon>Actinomycetota</taxon>
        <taxon>Actinomycetes</taxon>
        <taxon>Mycobacteriales</taxon>
        <taxon>Gordoniaceae</taxon>
        <taxon>Gordonia</taxon>
    </lineage>
</organism>
<dbReference type="Proteomes" id="UP001501170">
    <property type="component" value="Unassembled WGS sequence"/>
</dbReference>
<feature type="chain" id="PRO_5047401016" evidence="1">
    <location>
        <begin position="19"/>
        <end position="200"/>
    </location>
</feature>
<comment type="caution">
    <text evidence="2">The sequence shown here is derived from an EMBL/GenBank/DDBJ whole genome shotgun (WGS) entry which is preliminary data.</text>
</comment>
<dbReference type="PROSITE" id="PS51257">
    <property type="entry name" value="PROKAR_LIPOPROTEIN"/>
    <property type="match status" value="1"/>
</dbReference>
<reference evidence="2 3" key="1">
    <citation type="journal article" date="2019" name="Int. J. Syst. Evol. Microbiol.">
        <title>The Global Catalogue of Microorganisms (GCM) 10K type strain sequencing project: providing services to taxonomists for standard genome sequencing and annotation.</title>
        <authorList>
            <consortium name="The Broad Institute Genomics Platform"/>
            <consortium name="The Broad Institute Genome Sequencing Center for Infectious Disease"/>
            <person name="Wu L."/>
            <person name="Ma J."/>
        </authorList>
    </citation>
    <scope>NUCLEOTIDE SEQUENCE [LARGE SCALE GENOMIC DNA]</scope>
    <source>
        <strain evidence="2 3">JCM 16227</strain>
    </source>
</reference>
<dbReference type="EMBL" id="BAAARB010000029">
    <property type="protein sequence ID" value="GAA2392786.1"/>
    <property type="molecule type" value="Genomic_DNA"/>
</dbReference>